<dbReference type="GO" id="GO:0030649">
    <property type="term" value="P:aminoglycoside antibiotic catabolic process"/>
    <property type="evidence" value="ECO:0007669"/>
    <property type="project" value="TreeGrafter"/>
</dbReference>
<dbReference type="PANTHER" id="PTHR37817:SF1">
    <property type="entry name" value="N-ACETYLTRANSFERASE EIS"/>
    <property type="match status" value="1"/>
</dbReference>
<gene>
    <name evidence="2" type="ORF">ENW00_00970</name>
</gene>
<dbReference type="PROSITE" id="PS51186">
    <property type="entry name" value="GNAT"/>
    <property type="match status" value="1"/>
</dbReference>
<dbReference type="InterPro" id="IPR016181">
    <property type="entry name" value="Acyl_CoA_acyltransferase"/>
</dbReference>
<dbReference type="PANTHER" id="PTHR37817">
    <property type="entry name" value="N-ACETYLTRANSFERASE EIS"/>
    <property type="match status" value="1"/>
</dbReference>
<comment type="caution">
    <text evidence="2">The sequence shown here is derived from an EMBL/GenBank/DDBJ whole genome shotgun (WGS) entry which is preliminary data.</text>
</comment>
<dbReference type="InterPro" id="IPR051554">
    <property type="entry name" value="Acetyltransferase_Eis"/>
</dbReference>
<dbReference type="Gene3D" id="3.40.630.30">
    <property type="match status" value="2"/>
</dbReference>
<sequence length="384" mass="44887">MEIVRLNSSYIDELIELWSQSFILPYEQVSTWVNEKNIRNCIGAIENGKLVSALSINALEGYIRNEIFSFSGIGGVATFPEKRGKKHVHCLLKEAIRISKDEKKIFSSLYPFSFEFYRNFGWELGGFKKRYKIKTSLIPRYQEIEKVKRIPLSEWKIIKPIYETYAKGFSGAIKRSDEQWESIIFRTKNLTYLYIYEDQKIEGYLLYNVEKTNINKIIVREMICLNNSAYKGFLSLFSRQAMNIEEIEITTPLNDILPFILPNPSVECNIEPTFMIRIVDVEKALSKIKYNVKDKISIKVKDEYAEWNNGVWEIEINDEVKVLKKEDSDYDLSLSINTLSQIISGILSPKTAYELGLIEIKNIPILEKMENLFPEHPTFCWDYF</sequence>
<reference evidence="2" key="1">
    <citation type="journal article" date="2020" name="mSystems">
        <title>Genome- and Community-Level Interaction Insights into Carbon Utilization and Element Cycling Functions of Hydrothermarchaeota in Hydrothermal Sediment.</title>
        <authorList>
            <person name="Zhou Z."/>
            <person name="Liu Y."/>
            <person name="Xu W."/>
            <person name="Pan J."/>
            <person name="Luo Z.H."/>
            <person name="Li M."/>
        </authorList>
    </citation>
    <scope>NUCLEOTIDE SEQUENCE [LARGE SCALE GENOMIC DNA]</scope>
    <source>
        <strain evidence="2">SpSt-81</strain>
    </source>
</reference>
<organism evidence="2">
    <name type="scientific">Dictyoglomus thermophilum</name>
    <dbReference type="NCBI Taxonomy" id="14"/>
    <lineage>
        <taxon>Bacteria</taxon>
        <taxon>Pseudomonadati</taxon>
        <taxon>Dictyoglomota</taxon>
        <taxon>Dictyoglomia</taxon>
        <taxon>Dictyoglomales</taxon>
        <taxon>Dictyoglomaceae</taxon>
        <taxon>Dictyoglomus</taxon>
    </lineage>
</organism>
<dbReference type="AlphaFoldDB" id="A0A7C3RKV5"/>
<proteinExistence type="predicted"/>
<protein>
    <submittedName>
        <fullName evidence="2">GNAT family N-acetyltransferase</fullName>
    </submittedName>
</protein>
<dbReference type="InterPro" id="IPR036527">
    <property type="entry name" value="SCP2_sterol-bd_dom_sf"/>
</dbReference>
<feature type="domain" description="N-acetyltransferase" evidence="1">
    <location>
        <begin position="1"/>
        <end position="151"/>
    </location>
</feature>
<dbReference type="InterPro" id="IPR025559">
    <property type="entry name" value="Eis_dom"/>
</dbReference>
<name>A0A7C3RKV5_DICTH</name>
<dbReference type="SUPFAM" id="SSF55729">
    <property type="entry name" value="Acyl-CoA N-acyltransferases (Nat)"/>
    <property type="match status" value="1"/>
</dbReference>
<dbReference type="Pfam" id="PF17668">
    <property type="entry name" value="Acetyltransf_17"/>
    <property type="match status" value="1"/>
</dbReference>
<dbReference type="EMBL" id="DTIN01000008">
    <property type="protein sequence ID" value="HFX12724.1"/>
    <property type="molecule type" value="Genomic_DNA"/>
</dbReference>
<dbReference type="GO" id="GO:0034069">
    <property type="term" value="F:aminoglycoside N-acetyltransferase activity"/>
    <property type="evidence" value="ECO:0007669"/>
    <property type="project" value="TreeGrafter"/>
</dbReference>
<evidence type="ECO:0000313" key="2">
    <source>
        <dbReference type="EMBL" id="HFX12724.1"/>
    </source>
</evidence>
<dbReference type="Pfam" id="PF13527">
    <property type="entry name" value="Acetyltransf_9"/>
    <property type="match status" value="1"/>
</dbReference>
<dbReference type="Pfam" id="PF13530">
    <property type="entry name" value="SCP2_2"/>
    <property type="match status" value="1"/>
</dbReference>
<dbReference type="SUPFAM" id="SSF55718">
    <property type="entry name" value="SCP-like"/>
    <property type="match status" value="1"/>
</dbReference>
<dbReference type="Gene3D" id="3.30.1050.10">
    <property type="entry name" value="SCP2 sterol-binding domain"/>
    <property type="match status" value="1"/>
</dbReference>
<dbReference type="InterPro" id="IPR000182">
    <property type="entry name" value="GNAT_dom"/>
</dbReference>
<dbReference type="InterPro" id="IPR041380">
    <property type="entry name" value="Acetyltransf_17"/>
</dbReference>
<evidence type="ECO:0000259" key="1">
    <source>
        <dbReference type="PROSITE" id="PS51186"/>
    </source>
</evidence>
<keyword evidence="2" id="KW-0808">Transferase</keyword>
<accession>A0A7C3RKV5</accession>